<accession>A0ABU6U419</accession>
<evidence type="ECO:0000313" key="3">
    <source>
        <dbReference type="Proteomes" id="UP001341840"/>
    </source>
</evidence>
<gene>
    <name evidence="2" type="ORF">PIB30_009974</name>
</gene>
<comment type="caution">
    <text evidence="2">The sequence shown here is derived from an EMBL/GenBank/DDBJ whole genome shotgun (WGS) entry which is preliminary data.</text>
</comment>
<dbReference type="Proteomes" id="UP001341840">
    <property type="component" value="Unassembled WGS sequence"/>
</dbReference>
<proteinExistence type="predicted"/>
<feature type="compositionally biased region" description="Basic residues" evidence="1">
    <location>
        <begin position="99"/>
        <end position="108"/>
    </location>
</feature>
<sequence length="138" mass="15112">MVECHEEQTQDEPFQNHEKTLAKVVTDTDMPHTFASPAGEVEIINLPTSARIRLSDNEINTGTEEDTDDVDHDKLDSSPTSNEIHGEGWWQGRGAAGRGRGRSKKNRSIRLNLDPASRPSASTATTTTTTIATTPQPM</sequence>
<evidence type="ECO:0000256" key="1">
    <source>
        <dbReference type="SAM" id="MobiDB-lite"/>
    </source>
</evidence>
<feature type="compositionally biased region" description="Low complexity" evidence="1">
    <location>
        <begin position="115"/>
        <end position="138"/>
    </location>
</feature>
<dbReference type="EMBL" id="JASCZI010120852">
    <property type="protein sequence ID" value="MED6155911.1"/>
    <property type="molecule type" value="Genomic_DNA"/>
</dbReference>
<evidence type="ECO:0000313" key="2">
    <source>
        <dbReference type="EMBL" id="MED6155911.1"/>
    </source>
</evidence>
<reference evidence="2 3" key="1">
    <citation type="journal article" date="2023" name="Plants (Basel)">
        <title>Bridging the Gap: Combining Genomics and Transcriptomics Approaches to Understand Stylosanthes scabra, an Orphan Legume from the Brazilian Caatinga.</title>
        <authorList>
            <person name="Ferreira-Neto J.R.C."/>
            <person name="da Silva M.D."/>
            <person name="Binneck E."/>
            <person name="de Melo N.F."/>
            <person name="da Silva R.H."/>
            <person name="de Melo A.L.T.M."/>
            <person name="Pandolfi V."/>
            <person name="Bustamante F.O."/>
            <person name="Brasileiro-Vidal A.C."/>
            <person name="Benko-Iseppon A.M."/>
        </authorList>
    </citation>
    <scope>NUCLEOTIDE SEQUENCE [LARGE SCALE GENOMIC DNA]</scope>
    <source>
        <tissue evidence="2">Leaves</tissue>
    </source>
</reference>
<feature type="region of interest" description="Disordered" evidence="1">
    <location>
        <begin position="54"/>
        <end position="138"/>
    </location>
</feature>
<feature type="compositionally biased region" description="Gly residues" evidence="1">
    <location>
        <begin position="89"/>
        <end position="98"/>
    </location>
</feature>
<protein>
    <submittedName>
        <fullName evidence="2">Uncharacterized protein</fullName>
    </submittedName>
</protein>
<keyword evidence="3" id="KW-1185">Reference proteome</keyword>
<name>A0ABU6U419_9FABA</name>
<organism evidence="2 3">
    <name type="scientific">Stylosanthes scabra</name>
    <dbReference type="NCBI Taxonomy" id="79078"/>
    <lineage>
        <taxon>Eukaryota</taxon>
        <taxon>Viridiplantae</taxon>
        <taxon>Streptophyta</taxon>
        <taxon>Embryophyta</taxon>
        <taxon>Tracheophyta</taxon>
        <taxon>Spermatophyta</taxon>
        <taxon>Magnoliopsida</taxon>
        <taxon>eudicotyledons</taxon>
        <taxon>Gunneridae</taxon>
        <taxon>Pentapetalae</taxon>
        <taxon>rosids</taxon>
        <taxon>fabids</taxon>
        <taxon>Fabales</taxon>
        <taxon>Fabaceae</taxon>
        <taxon>Papilionoideae</taxon>
        <taxon>50 kb inversion clade</taxon>
        <taxon>dalbergioids sensu lato</taxon>
        <taxon>Dalbergieae</taxon>
        <taxon>Pterocarpus clade</taxon>
        <taxon>Stylosanthes</taxon>
    </lineage>
</organism>